<dbReference type="EMBL" id="JAUSVM010000001">
    <property type="protein sequence ID" value="MDQ0426449.1"/>
    <property type="molecule type" value="Genomic_DNA"/>
</dbReference>
<protein>
    <recommendedName>
        <fullName evidence="2">DNA-3-methyladenine glycosylase II</fullName>
        <ecNumber evidence="2">3.2.2.21</ecNumber>
    </recommendedName>
</protein>
<keyword evidence="9" id="KW-1185">Reference proteome</keyword>
<comment type="catalytic activity">
    <reaction evidence="1">
        <text>Hydrolysis of alkylated DNA, releasing 3-methyladenine, 3-methylguanine, 7-methylguanine and 7-methyladenine.</text>
        <dbReference type="EC" id="3.2.2.21"/>
    </reaction>
</comment>
<keyword evidence="3" id="KW-0227">DNA damage</keyword>
<feature type="domain" description="HhH-GPD" evidence="6">
    <location>
        <begin position="155"/>
        <end position="307"/>
    </location>
</feature>
<dbReference type="RefSeq" id="WP_233421242.1">
    <property type="nucleotide sequence ID" value="NZ_JAUSVM010000001.1"/>
</dbReference>
<dbReference type="InterPro" id="IPR003265">
    <property type="entry name" value="HhH-GPD_domain"/>
</dbReference>
<keyword evidence="8" id="KW-0378">Hydrolase</keyword>
<keyword evidence="4" id="KW-0234">DNA repair</keyword>
<dbReference type="SUPFAM" id="SSF55945">
    <property type="entry name" value="TATA-box binding protein-like"/>
    <property type="match status" value="1"/>
</dbReference>
<evidence type="ECO:0000256" key="5">
    <source>
        <dbReference type="SAM" id="MobiDB-lite"/>
    </source>
</evidence>
<gene>
    <name evidence="8" type="ORF">JO380_002830</name>
</gene>
<comment type="caution">
    <text evidence="8">The sequence shown here is derived from an EMBL/GenBank/DDBJ whole genome shotgun (WGS) entry which is preliminary data.</text>
</comment>
<evidence type="ECO:0000256" key="4">
    <source>
        <dbReference type="ARBA" id="ARBA00023204"/>
    </source>
</evidence>
<dbReference type="EC" id="3.2.2.21" evidence="2"/>
<dbReference type="PANTHER" id="PTHR43003:SF13">
    <property type="entry name" value="DNA-3-METHYLADENINE GLYCOSYLASE 2"/>
    <property type="match status" value="1"/>
</dbReference>
<evidence type="ECO:0000256" key="2">
    <source>
        <dbReference type="ARBA" id="ARBA00012000"/>
    </source>
</evidence>
<evidence type="ECO:0000313" key="9">
    <source>
        <dbReference type="Proteomes" id="UP001240250"/>
    </source>
</evidence>
<dbReference type="InterPro" id="IPR023170">
    <property type="entry name" value="HhH_base_excis_C"/>
</dbReference>
<dbReference type="SMART" id="SM00478">
    <property type="entry name" value="ENDO3c"/>
    <property type="match status" value="1"/>
</dbReference>
<feature type="domain" description="DNA-3-methyladenine glycosylase AlkA N-terminal" evidence="7">
    <location>
        <begin position="32"/>
        <end position="145"/>
    </location>
</feature>
<accession>A0ABU0GM66</accession>
<evidence type="ECO:0000259" key="7">
    <source>
        <dbReference type="SMART" id="SM01009"/>
    </source>
</evidence>
<dbReference type="Gene3D" id="1.10.340.30">
    <property type="entry name" value="Hypothetical protein, domain 2"/>
    <property type="match status" value="1"/>
</dbReference>
<dbReference type="Proteomes" id="UP001240250">
    <property type="component" value="Unassembled WGS sequence"/>
</dbReference>
<dbReference type="Gene3D" id="3.30.310.20">
    <property type="entry name" value="DNA-3-methyladenine glycosylase AlkA, N-terminal domain"/>
    <property type="match status" value="1"/>
</dbReference>
<evidence type="ECO:0000313" key="8">
    <source>
        <dbReference type="EMBL" id="MDQ0426449.1"/>
    </source>
</evidence>
<evidence type="ECO:0000256" key="3">
    <source>
        <dbReference type="ARBA" id="ARBA00022763"/>
    </source>
</evidence>
<dbReference type="GO" id="GO:0003905">
    <property type="term" value="F:alkylbase DNA N-glycosylase activity"/>
    <property type="evidence" value="ECO:0007669"/>
    <property type="project" value="UniProtKB-EC"/>
</dbReference>
<dbReference type="PANTHER" id="PTHR43003">
    <property type="entry name" value="DNA-3-METHYLADENINE GLYCOSYLASE"/>
    <property type="match status" value="1"/>
</dbReference>
<sequence length="310" mass="31286">MPVLPSVGPAAPTPVLAGTSTTPPTGEARGSVVELAVRVPLDPAPVLASTAARAVPGVESVGDGAVRRLVDLGGGHVAVTAAVTAEGVVLRTDAPVPAAALARLADRWFGLADDLAPVHAALGADPVLGPLLAARPLLRVAGHPDGFETAVQAVLTQQVSLRAGATTGGRLAAAYGRPHASGLRTFPTPTDVADVDPVALQAVLRVPHARARAVHALAVACADGLVLAPGVDVAAVRERLLAVPGVGPWTADVVALRALGDRDAYPAGDLVLRRALGVEHPRDAAAAGRTWAPWRAFAATHLWASRAVPV</sequence>
<dbReference type="SUPFAM" id="SSF48150">
    <property type="entry name" value="DNA-glycosylase"/>
    <property type="match status" value="1"/>
</dbReference>
<feature type="region of interest" description="Disordered" evidence="5">
    <location>
        <begin position="1"/>
        <end position="28"/>
    </location>
</feature>
<dbReference type="InterPro" id="IPR051912">
    <property type="entry name" value="Alkylbase_DNA_Glycosylase/TA"/>
</dbReference>
<dbReference type="Gene3D" id="1.10.1670.10">
    <property type="entry name" value="Helix-hairpin-Helix base-excision DNA repair enzymes (C-terminal)"/>
    <property type="match status" value="1"/>
</dbReference>
<dbReference type="Pfam" id="PF00730">
    <property type="entry name" value="HhH-GPD"/>
    <property type="match status" value="1"/>
</dbReference>
<dbReference type="InterPro" id="IPR011257">
    <property type="entry name" value="DNA_glycosylase"/>
</dbReference>
<reference evidence="8 9" key="1">
    <citation type="submission" date="2023-07" db="EMBL/GenBank/DDBJ databases">
        <title>Sequencing the genomes of 1000 actinobacteria strains.</title>
        <authorList>
            <person name="Klenk H.-P."/>
        </authorList>
    </citation>
    <scope>NUCLEOTIDE SEQUENCE [LARGE SCALE GENOMIC DNA]</scope>
    <source>
        <strain evidence="8 9">DSM 14785</strain>
    </source>
</reference>
<name>A0ABU0GM66_9CELL</name>
<organism evidence="8 9">
    <name type="scientific">Cellulomonas iranensis</name>
    <dbReference type="NCBI Taxonomy" id="76862"/>
    <lineage>
        <taxon>Bacteria</taxon>
        <taxon>Bacillati</taxon>
        <taxon>Actinomycetota</taxon>
        <taxon>Actinomycetes</taxon>
        <taxon>Micrococcales</taxon>
        <taxon>Cellulomonadaceae</taxon>
        <taxon>Cellulomonas</taxon>
    </lineage>
</organism>
<evidence type="ECO:0000256" key="1">
    <source>
        <dbReference type="ARBA" id="ARBA00000086"/>
    </source>
</evidence>
<dbReference type="InterPro" id="IPR010316">
    <property type="entry name" value="AlkA_N"/>
</dbReference>
<proteinExistence type="predicted"/>
<dbReference type="CDD" id="cd00056">
    <property type="entry name" value="ENDO3c"/>
    <property type="match status" value="1"/>
</dbReference>
<dbReference type="InterPro" id="IPR037046">
    <property type="entry name" value="AlkA_N_sf"/>
</dbReference>
<keyword evidence="8" id="KW-0326">Glycosidase</keyword>
<dbReference type="SMART" id="SM01009">
    <property type="entry name" value="AlkA_N"/>
    <property type="match status" value="1"/>
</dbReference>
<evidence type="ECO:0000259" key="6">
    <source>
        <dbReference type="SMART" id="SM00478"/>
    </source>
</evidence>
<dbReference type="Pfam" id="PF06029">
    <property type="entry name" value="AlkA_N"/>
    <property type="match status" value="1"/>
</dbReference>